<dbReference type="PANTHER" id="PTHR33164">
    <property type="entry name" value="TRANSCRIPTIONAL REGULATOR, MARR FAMILY"/>
    <property type="match status" value="1"/>
</dbReference>
<evidence type="ECO:0000256" key="3">
    <source>
        <dbReference type="ARBA" id="ARBA00023163"/>
    </source>
</evidence>
<protein>
    <submittedName>
        <fullName evidence="5">MarR family transcriptional regulator</fullName>
    </submittedName>
</protein>
<dbReference type="Proteomes" id="UP000438699">
    <property type="component" value="Unassembled WGS sequence"/>
</dbReference>
<dbReference type="InterPro" id="IPR036390">
    <property type="entry name" value="WH_DNA-bd_sf"/>
</dbReference>
<keyword evidence="3" id="KW-0804">Transcription</keyword>
<dbReference type="SMART" id="SM00347">
    <property type="entry name" value="HTH_MARR"/>
    <property type="match status" value="1"/>
</dbReference>
<dbReference type="PROSITE" id="PS01117">
    <property type="entry name" value="HTH_MARR_1"/>
    <property type="match status" value="1"/>
</dbReference>
<feature type="domain" description="HTH marR-type" evidence="4">
    <location>
        <begin position="9"/>
        <end position="160"/>
    </location>
</feature>
<dbReference type="PANTHER" id="PTHR33164:SF43">
    <property type="entry name" value="HTH-TYPE TRANSCRIPTIONAL REPRESSOR YETL"/>
    <property type="match status" value="1"/>
</dbReference>
<evidence type="ECO:0000313" key="6">
    <source>
        <dbReference type="Proteomes" id="UP000438699"/>
    </source>
</evidence>
<evidence type="ECO:0000313" key="5">
    <source>
        <dbReference type="EMBL" id="KAB1443513.1"/>
    </source>
</evidence>
<dbReference type="InterPro" id="IPR023187">
    <property type="entry name" value="Tscrpt_reg_MarR-type_CS"/>
</dbReference>
<dbReference type="SUPFAM" id="SSF46785">
    <property type="entry name" value="Winged helix' DNA-binding domain"/>
    <property type="match status" value="1"/>
</dbReference>
<dbReference type="EMBL" id="WAIE01000001">
    <property type="protein sequence ID" value="KAB1443513.1"/>
    <property type="molecule type" value="Genomic_DNA"/>
</dbReference>
<evidence type="ECO:0000256" key="1">
    <source>
        <dbReference type="ARBA" id="ARBA00023015"/>
    </source>
</evidence>
<dbReference type="InterPro" id="IPR039422">
    <property type="entry name" value="MarR/SlyA-like"/>
</dbReference>
<gene>
    <name evidence="5" type="ORF">F8A88_04505</name>
</gene>
<keyword evidence="2" id="KW-0238">DNA-binding</keyword>
<dbReference type="RefSeq" id="WP_151149885.1">
    <property type="nucleotide sequence ID" value="NZ_WAIE01000001.1"/>
</dbReference>
<evidence type="ECO:0000256" key="2">
    <source>
        <dbReference type="ARBA" id="ARBA00023125"/>
    </source>
</evidence>
<dbReference type="PRINTS" id="PR00598">
    <property type="entry name" value="HTHMARR"/>
</dbReference>
<dbReference type="Gene3D" id="1.10.10.10">
    <property type="entry name" value="Winged helix-like DNA-binding domain superfamily/Winged helix DNA-binding domain"/>
    <property type="match status" value="1"/>
</dbReference>
<keyword evidence="6" id="KW-1185">Reference proteome</keyword>
<dbReference type="OrthoDB" id="7427954at2"/>
<dbReference type="AlphaFoldDB" id="A0A6N6N6I8"/>
<dbReference type="PROSITE" id="PS50995">
    <property type="entry name" value="HTH_MARR_2"/>
    <property type="match status" value="1"/>
</dbReference>
<proteinExistence type="predicted"/>
<evidence type="ECO:0000259" key="4">
    <source>
        <dbReference type="PROSITE" id="PS50995"/>
    </source>
</evidence>
<dbReference type="GO" id="GO:0003700">
    <property type="term" value="F:DNA-binding transcription factor activity"/>
    <property type="evidence" value="ECO:0007669"/>
    <property type="project" value="InterPro"/>
</dbReference>
<dbReference type="GO" id="GO:0006950">
    <property type="term" value="P:response to stress"/>
    <property type="evidence" value="ECO:0007669"/>
    <property type="project" value="TreeGrafter"/>
</dbReference>
<dbReference type="InterPro" id="IPR011991">
    <property type="entry name" value="ArsR-like_HTH"/>
</dbReference>
<organism evidence="5 6">
    <name type="scientific">Pseudodesulfovibrio senegalensis</name>
    <dbReference type="NCBI Taxonomy" id="1721087"/>
    <lineage>
        <taxon>Bacteria</taxon>
        <taxon>Pseudomonadati</taxon>
        <taxon>Thermodesulfobacteriota</taxon>
        <taxon>Desulfovibrionia</taxon>
        <taxon>Desulfovibrionales</taxon>
        <taxon>Desulfovibrionaceae</taxon>
    </lineage>
</organism>
<reference evidence="5 6" key="1">
    <citation type="journal article" date="2017" name="Int. J. Syst. Evol. Microbiol.">
        <title>Desulfovibrio senegalensis sp. nov., a mesophilic sulfate reducer isolated from marine sediment.</title>
        <authorList>
            <person name="Thioye A."/>
            <person name="Gam Z.B.A."/>
            <person name="Mbengue M."/>
            <person name="Cayol J.L."/>
            <person name="Joseph-Bartoli M."/>
            <person name="Toure-Kane C."/>
            <person name="Labat M."/>
        </authorList>
    </citation>
    <scope>NUCLEOTIDE SEQUENCE [LARGE SCALE GENOMIC DNA]</scope>
    <source>
        <strain evidence="5 6">DSM 101509</strain>
    </source>
</reference>
<name>A0A6N6N6I8_9BACT</name>
<sequence length="165" mass="18972">MLELYDLPDEELLERYTERFPQLDVPAQMCFLQTMRVASDVETWLNSLLAKYNISQRRFFILILLSRRSEGWTPSELAKGTGVTNATMTGVLDTLVKDGLVKRKIAPDDRRVKMVSLTPEGEDAIYTILPDYYERVATMMREFSPEERTMLRNILDKLSAGLACI</sequence>
<keyword evidence="1" id="KW-0805">Transcription regulation</keyword>
<dbReference type="CDD" id="cd00090">
    <property type="entry name" value="HTH_ARSR"/>
    <property type="match status" value="1"/>
</dbReference>
<comment type="caution">
    <text evidence="5">The sequence shown here is derived from an EMBL/GenBank/DDBJ whole genome shotgun (WGS) entry which is preliminary data.</text>
</comment>
<accession>A0A6N6N6I8</accession>
<dbReference type="Pfam" id="PF01047">
    <property type="entry name" value="MarR"/>
    <property type="match status" value="1"/>
</dbReference>
<dbReference type="InterPro" id="IPR000835">
    <property type="entry name" value="HTH_MarR-typ"/>
</dbReference>
<dbReference type="GO" id="GO:0003677">
    <property type="term" value="F:DNA binding"/>
    <property type="evidence" value="ECO:0007669"/>
    <property type="project" value="UniProtKB-KW"/>
</dbReference>
<dbReference type="InterPro" id="IPR036388">
    <property type="entry name" value="WH-like_DNA-bd_sf"/>
</dbReference>